<dbReference type="EMBL" id="CP028103">
    <property type="protein sequence ID" value="AVQ32553.1"/>
    <property type="molecule type" value="Genomic_DNA"/>
</dbReference>
<dbReference type="SMART" id="SM00882">
    <property type="entry name" value="CoA_trans"/>
    <property type="match status" value="1"/>
</dbReference>
<comment type="similarity">
    <text evidence="1 3">Belongs to the 3-oxoacid CoA-transferase family.</text>
</comment>
<dbReference type="RefSeq" id="WP_107123293.1">
    <property type="nucleotide sequence ID" value="NZ_CP028103.1"/>
</dbReference>
<dbReference type="InterPro" id="IPR014388">
    <property type="entry name" value="3-oxoacid_CoA-transferase"/>
</dbReference>
<dbReference type="InterPro" id="IPR004165">
    <property type="entry name" value="CoA_trans_fam_I"/>
</dbReference>
<proteinExistence type="inferred from homology"/>
<dbReference type="Pfam" id="PF01144">
    <property type="entry name" value="CoA_trans"/>
    <property type="match status" value="1"/>
</dbReference>
<protein>
    <submittedName>
        <fullName evidence="4">3-oxoacid CoA-transferase</fullName>
    </submittedName>
</protein>
<dbReference type="InterPro" id="IPR037171">
    <property type="entry name" value="NagB/RpiA_transferase-like"/>
</dbReference>
<gene>
    <name evidence="4" type="ORF">C4N18_07450</name>
</gene>
<organism evidence="4 5">
    <name type="scientific">Fusobacterium varium ATCC 27725</name>
    <dbReference type="NCBI Taxonomy" id="469618"/>
    <lineage>
        <taxon>Bacteria</taxon>
        <taxon>Fusobacteriati</taxon>
        <taxon>Fusobacteriota</taxon>
        <taxon>Fusobacteriia</taxon>
        <taxon>Fusobacteriales</taxon>
        <taxon>Fusobacteriaceae</taxon>
        <taxon>Fusobacterium</taxon>
    </lineage>
</organism>
<dbReference type="Proteomes" id="UP000241238">
    <property type="component" value="Chromosome"/>
</dbReference>
<reference evidence="5" key="1">
    <citation type="journal article" date="2018" name="MSphere">
        <title>Fusobacterium Genomics Using MinION and Illumina Sequencing Enables Genome Completion and Correction.</title>
        <authorList>
            <person name="Todd S.M."/>
            <person name="Settlage R.E."/>
            <person name="Lahmers K.K."/>
            <person name="Slade D.J."/>
        </authorList>
    </citation>
    <scope>NUCLEOTIDE SEQUENCE [LARGE SCALE GENOMIC DNA]</scope>
    <source>
        <strain evidence="5">ATCC 27725</strain>
    </source>
</reference>
<dbReference type="PIRSF" id="PIRSF000858">
    <property type="entry name" value="SCOT-t"/>
    <property type="match status" value="1"/>
</dbReference>
<dbReference type="PANTHER" id="PTHR43293:SF1">
    <property type="entry name" value="ACETATE COA-TRANSFERASE YDIF"/>
    <property type="match status" value="1"/>
</dbReference>
<evidence type="ECO:0000256" key="1">
    <source>
        <dbReference type="ARBA" id="ARBA00007154"/>
    </source>
</evidence>
<dbReference type="PANTHER" id="PTHR43293">
    <property type="entry name" value="ACETATE COA-TRANSFERASE YDIF"/>
    <property type="match status" value="1"/>
</dbReference>
<keyword evidence="2 3" id="KW-0808">Transferase</keyword>
<evidence type="ECO:0000256" key="3">
    <source>
        <dbReference type="PIRNR" id="PIRNR000858"/>
    </source>
</evidence>
<sequence>MSPEEAVELIKDGDVVATGGFIGTGLPEIISSALEEKYKKSGFPKDLTLVFAAGQGSKNGDGNDHFAHKGLIKRVIGGHWAKCPKMGEMANNNEIEAYNFPQGVICQMYRDISIQQKFTLSKIGLYTFVDPRISGGKLNSVTTEDMVKVVNIEGNEMLLYKHVPIDICLLKGTYADEKGNISFEKEPLVLDATSLAQACKASGGKVLVQVEKIVKNNTLDPKLVKVPGIYVDGVVLGDEKTNCQSLGIPFDPSLCGEKNVVIDRKSSIELDSKKVIARRAALELKKWSVINLGIGTPEYISNVAVEEEIDEYLTFTIESGIVGGIALKDIQFGTAKNPDSIMDHRLQFDFYDGGGLDMAYLGLAEGDMNGNVNVSKFGQLIAGCGGFINITQSAKKVFFCGTFTAGGLKTEIKNGKLSILTEGKKKKFVKKAEQITFSGEYAQKKDQAVMFITERAVFELKKDGLYLTEIAPGIDLKKDILDQMDFTPLISKNLKLMDERIFCPETMNLEENFKRED</sequence>
<dbReference type="Gene3D" id="3.40.1080.10">
    <property type="entry name" value="Glutaconate Coenzyme A-transferase"/>
    <property type="match status" value="2"/>
</dbReference>
<name>A0ABN5JMY0_FUSVA</name>
<evidence type="ECO:0000313" key="4">
    <source>
        <dbReference type="EMBL" id="AVQ32553.1"/>
    </source>
</evidence>
<dbReference type="SUPFAM" id="SSF100950">
    <property type="entry name" value="NagB/RpiA/CoA transferase-like"/>
    <property type="match status" value="2"/>
</dbReference>
<keyword evidence="5" id="KW-1185">Reference proteome</keyword>
<accession>A0ABN5JMY0</accession>
<evidence type="ECO:0000256" key="2">
    <source>
        <dbReference type="ARBA" id="ARBA00022679"/>
    </source>
</evidence>
<evidence type="ECO:0000313" key="5">
    <source>
        <dbReference type="Proteomes" id="UP000241238"/>
    </source>
</evidence>
<dbReference type="GeneID" id="77467826"/>